<feature type="compositionally biased region" description="Low complexity" evidence="6">
    <location>
        <begin position="521"/>
        <end position="536"/>
    </location>
</feature>
<feature type="compositionally biased region" description="Pro residues" evidence="6">
    <location>
        <begin position="399"/>
        <end position="413"/>
    </location>
</feature>
<dbReference type="PANTHER" id="PTHR22948:SF14">
    <property type="entry name" value="TUDOR DOMAIN-CONTAINING PROTEIN 7"/>
    <property type="match status" value="1"/>
</dbReference>
<feature type="region of interest" description="Disordered" evidence="6">
    <location>
        <begin position="247"/>
        <end position="557"/>
    </location>
</feature>
<feature type="compositionally biased region" description="Low complexity" evidence="6">
    <location>
        <begin position="346"/>
        <end position="384"/>
    </location>
</feature>
<feature type="domain" description="HTH OST-type" evidence="8">
    <location>
        <begin position="185"/>
        <end position="255"/>
    </location>
</feature>
<dbReference type="PRINTS" id="PR01217">
    <property type="entry name" value="PRICHEXTENSN"/>
</dbReference>
<evidence type="ECO:0000256" key="6">
    <source>
        <dbReference type="SAM" id="MobiDB-lite"/>
    </source>
</evidence>
<keyword evidence="2" id="KW-0963">Cytoplasm</keyword>
<keyword evidence="5" id="KW-0744">Spermatogenesis</keyword>
<evidence type="ECO:0000256" key="4">
    <source>
        <dbReference type="ARBA" id="ARBA00022782"/>
    </source>
</evidence>
<dbReference type="PANTHER" id="PTHR22948">
    <property type="entry name" value="TUDOR DOMAIN CONTAINING PROTEIN"/>
    <property type="match status" value="1"/>
</dbReference>
<dbReference type="InterPro" id="IPR002999">
    <property type="entry name" value="Tudor"/>
</dbReference>
<comment type="subcellular location">
    <subcellularLocation>
        <location evidence="1">Cytoplasm</location>
    </subcellularLocation>
</comment>
<dbReference type="InterPro" id="IPR025605">
    <property type="entry name" value="OST-HTH/LOTUS_dom"/>
</dbReference>
<feature type="compositionally biased region" description="Pro residues" evidence="6">
    <location>
        <begin position="330"/>
        <end position="345"/>
    </location>
</feature>
<feature type="region of interest" description="Disordered" evidence="6">
    <location>
        <begin position="25"/>
        <end position="55"/>
    </location>
</feature>
<feature type="compositionally biased region" description="Low complexity" evidence="6">
    <location>
        <begin position="320"/>
        <end position="329"/>
    </location>
</feature>
<dbReference type="PROSITE" id="PS50304">
    <property type="entry name" value="TUDOR"/>
    <property type="match status" value="2"/>
</dbReference>
<dbReference type="GO" id="GO:0007283">
    <property type="term" value="P:spermatogenesis"/>
    <property type="evidence" value="ECO:0007669"/>
    <property type="project" value="UniProtKB-KW"/>
</dbReference>
<feature type="compositionally biased region" description="Polar residues" evidence="6">
    <location>
        <begin position="423"/>
        <end position="432"/>
    </location>
</feature>
<dbReference type="Pfam" id="PF00567">
    <property type="entry name" value="TUDOR"/>
    <property type="match status" value="3"/>
</dbReference>
<feature type="compositionally biased region" description="Pro residues" evidence="6">
    <location>
        <begin position="279"/>
        <end position="296"/>
    </location>
</feature>
<feature type="compositionally biased region" description="Polar residues" evidence="6">
    <location>
        <begin position="385"/>
        <end position="396"/>
    </location>
</feature>
<proteinExistence type="predicted"/>
<dbReference type="SUPFAM" id="SSF63748">
    <property type="entry name" value="Tudor/PWWP/MBT"/>
    <property type="match status" value="3"/>
</dbReference>
<feature type="compositionally biased region" description="Polar residues" evidence="6">
    <location>
        <begin position="440"/>
        <end position="451"/>
    </location>
</feature>
<evidence type="ECO:0000256" key="3">
    <source>
        <dbReference type="ARBA" id="ARBA00022737"/>
    </source>
</evidence>
<evidence type="ECO:0000313" key="10">
    <source>
        <dbReference type="Proteomes" id="UP001174136"/>
    </source>
</evidence>
<keyword evidence="3" id="KW-0677">Repeat</keyword>
<evidence type="ECO:0000259" key="7">
    <source>
        <dbReference type="PROSITE" id="PS50304"/>
    </source>
</evidence>
<feature type="compositionally biased region" description="Pro residues" evidence="6">
    <location>
        <begin position="114"/>
        <end position="124"/>
    </location>
</feature>
<dbReference type="Proteomes" id="UP001174136">
    <property type="component" value="Unassembled WGS sequence"/>
</dbReference>
<feature type="domain" description="Tudor" evidence="7">
    <location>
        <begin position="710"/>
        <end position="769"/>
    </location>
</feature>
<feature type="compositionally biased region" description="Polar residues" evidence="6">
    <location>
        <begin position="31"/>
        <end position="42"/>
    </location>
</feature>
<dbReference type="InterPro" id="IPR041966">
    <property type="entry name" value="LOTUS-like"/>
</dbReference>
<reference evidence="9" key="1">
    <citation type="journal article" date="2023" name="Front. Mar. Sci.">
        <title>A new Merluccius polli reference genome to investigate the effects of global change in West African waters.</title>
        <authorList>
            <person name="Mateo J.L."/>
            <person name="Blanco-Fernandez C."/>
            <person name="Garcia-Vazquez E."/>
            <person name="Machado-Schiaffino G."/>
        </authorList>
    </citation>
    <scope>NUCLEOTIDE SEQUENCE</scope>
    <source>
        <strain evidence="9">C29</strain>
        <tissue evidence="9">Fin</tissue>
    </source>
</reference>
<dbReference type="Gene3D" id="2.40.50.90">
    <property type="match status" value="3"/>
</dbReference>
<protein>
    <submittedName>
        <fullName evidence="9">Tudor domain-containing protein 7B</fullName>
    </submittedName>
</protein>
<dbReference type="EMBL" id="JAOPHQ010004339">
    <property type="protein sequence ID" value="KAK0139558.1"/>
    <property type="molecule type" value="Genomic_DNA"/>
</dbReference>
<feature type="domain" description="Tudor" evidence="7">
    <location>
        <begin position="905"/>
        <end position="962"/>
    </location>
</feature>
<feature type="compositionally biased region" description="Low complexity" evidence="6">
    <location>
        <begin position="265"/>
        <end position="278"/>
    </location>
</feature>
<feature type="compositionally biased region" description="Polar residues" evidence="6">
    <location>
        <begin position="476"/>
        <end position="510"/>
    </location>
</feature>
<comment type="caution">
    <text evidence="9">The sequence shown here is derived from an EMBL/GenBank/DDBJ whole genome shotgun (WGS) entry which is preliminary data.</text>
</comment>
<sequence length="1307" mass="140946">MRCFAAVCKETRHIAELVARQKTSKKCGRSQLVNSRMRSKPSNPYMLNVKPRARLRQPSLDSSGWLSARPRPYSGYGGFSASGDYRTGAPAQLSPCNTEELPPSQPTDLRPSQPTDPRPSQPTDPRPRQPTDPRPNQPTNLHPRLSPSLPPVHHPRLKGTESRPLAPRRQHLLNVSLPPNLEVYNPELVQSRLSDLLAKHCSGLWLSKLPGVYLDMFSQTIPPQALHQLDTWTHICAVENLNSTNRTNRLVYPPLPPKPMASVTPSTLPSSKPSSPSTLPSPKPASPSTLPSPKPASPFILPSPKQAFPSTLPSPKPIFPSTKPASPSTLPSPKPPSPSTFPSPTPASLSPLPSPKPFSLSFTSFPSSKPSSPLTSPRLPSPKSASPSNIFTMSKQPSPLAPPTFLFPPPSPESSPFKTPTSVTLRSPSWTPGSAPYTFSALSNAPGSAHTSPAGPTMRSGFLPNGGLVTPAAPPTSWSTHHSCPGNQSPTPCESSPPCQANATPLRSSPTPLPAAIPFHSPLLSTPTSTTPTSNPSTPPPPTSNPSTPPPVAPTPSTEVLARLQELLSKYSHGVWINALPRLFLDTYKTAFPEAILAQLSLLHHICSVEYPIPHDRSKAILYEPSKAEAQRGASCSTPASGVRVLSVQPTPPLALPTEQYPSVLVTETRGSNHVTIRYVGESYSTAQESMENAMVAFYAQSPAPKTLPSPAIGQLAAVTGEDGDELARVQVVGFTTSDKVKVYYVDYGFSMEVSSSSLLELHHDFLALPFQAITVQLAGLEAWKFEPRVLAALDRLAVGRILLMETVTACHQGQMAPLVVLYDTSQDEDLNINAACLKALRDPQDHAPLAVNSRYQDVCVTNVSSDGTLSCQLPCRGSSSLSSLLAKIEAFFSSQVTSESLVSQPFSGKLCLARHKGKWSRAEISNLHGSRVMDIEFFDLGVNASVEVTELREVPPPFLNDLTVIPPQAVRCVLADLGGASGPWSPAALLWIRQTVLNTPCSMKVKEVQQSSKGPVVQVSLFSGSEDQEEKSINQQLVWSGLLSPEQNNNNTSLPDTGDLSSLVEKWSLNGPSVGPMLPQAQTEPAPVKLPTVGQKPLVKPPLVELPQVGQNMDVFVPVASHPGHFVVQPWQDLYKLVVLMGEMVLYYNQSQTSSTPPLLHKDQIYAAKVDNNWHRVLVKGVLSTGLVSVFELDYGRYELVSSSQLRPLIAEFRQLPFQAVTAQLAGVPHAGWSEEASMVFRSHVEKRALVAQVESVSEAPEVEAGGAVVGGRRLTVFLVDTSVEDNDVWIHNIMTDLLDKFPAAT</sequence>
<evidence type="ECO:0000259" key="8">
    <source>
        <dbReference type="PROSITE" id="PS51644"/>
    </source>
</evidence>
<dbReference type="InterPro" id="IPR035437">
    <property type="entry name" value="SNase_OB-fold_sf"/>
</dbReference>
<dbReference type="PROSITE" id="PS51644">
    <property type="entry name" value="HTH_OST"/>
    <property type="match status" value="2"/>
</dbReference>
<name>A0AA47MFW6_MERPO</name>
<gene>
    <name evidence="9" type="primary">tdrd7b_0</name>
    <name evidence="9" type="ORF">N1851_023571</name>
</gene>
<keyword evidence="4" id="KW-0221">Differentiation</keyword>
<evidence type="ECO:0000256" key="5">
    <source>
        <dbReference type="ARBA" id="ARBA00022871"/>
    </source>
</evidence>
<feature type="domain" description="HTH OST-type" evidence="8">
    <location>
        <begin position="556"/>
        <end position="626"/>
    </location>
</feature>
<keyword evidence="10" id="KW-1185">Reference proteome</keyword>
<dbReference type="Gene3D" id="3.30.420.610">
    <property type="entry name" value="LOTUS domain-like"/>
    <property type="match status" value="2"/>
</dbReference>
<dbReference type="GO" id="GO:0005737">
    <property type="term" value="C:cytoplasm"/>
    <property type="evidence" value="ECO:0007669"/>
    <property type="project" value="UniProtKB-SubCell"/>
</dbReference>
<dbReference type="InterPro" id="IPR050621">
    <property type="entry name" value="Tudor_domain_containing"/>
</dbReference>
<evidence type="ECO:0000313" key="9">
    <source>
        <dbReference type="EMBL" id="KAK0139558.1"/>
    </source>
</evidence>
<dbReference type="GO" id="GO:0030154">
    <property type="term" value="P:cell differentiation"/>
    <property type="evidence" value="ECO:0007669"/>
    <property type="project" value="UniProtKB-KW"/>
</dbReference>
<feature type="compositionally biased region" description="Pro residues" evidence="6">
    <location>
        <begin position="537"/>
        <end position="554"/>
    </location>
</feature>
<evidence type="ECO:0000256" key="2">
    <source>
        <dbReference type="ARBA" id="ARBA00022490"/>
    </source>
</evidence>
<dbReference type="Gene3D" id="2.30.30.140">
    <property type="match status" value="3"/>
</dbReference>
<feature type="region of interest" description="Disordered" evidence="6">
    <location>
        <begin position="84"/>
        <end position="169"/>
    </location>
</feature>
<evidence type="ECO:0000256" key="1">
    <source>
        <dbReference type="ARBA" id="ARBA00004496"/>
    </source>
</evidence>
<organism evidence="9 10">
    <name type="scientific">Merluccius polli</name>
    <name type="common">Benguela hake</name>
    <name type="synonym">Merluccius cadenati</name>
    <dbReference type="NCBI Taxonomy" id="89951"/>
    <lineage>
        <taxon>Eukaryota</taxon>
        <taxon>Metazoa</taxon>
        <taxon>Chordata</taxon>
        <taxon>Craniata</taxon>
        <taxon>Vertebrata</taxon>
        <taxon>Euteleostomi</taxon>
        <taxon>Actinopterygii</taxon>
        <taxon>Neopterygii</taxon>
        <taxon>Teleostei</taxon>
        <taxon>Neoteleostei</taxon>
        <taxon>Acanthomorphata</taxon>
        <taxon>Zeiogadaria</taxon>
        <taxon>Gadariae</taxon>
        <taxon>Gadiformes</taxon>
        <taxon>Gadoidei</taxon>
        <taxon>Merlucciidae</taxon>
        <taxon>Merluccius</taxon>
    </lineage>
</organism>
<accession>A0AA47MFW6</accession>
<dbReference type="SMART" id="SM00333">
    <property type="entry name" value="TUDOR"/>
    <property type="match status" value="3"/>
</dbReference>